<dbReference type="HOGENOM" id="CLU_833256_0_0_11"/>
<evidence type="ECO:0000313" key="2">
    <source>
        <dbReference type="Proteomes" id="UP000028492"/>
    </source>
</evidence>
<evidence type="ECO:0000313" key="1">
    <source>
        <dbReference type="EMBL" id="AIG81263.1"/>
    </source>
</evidence>
<dbReference type="RefSeq" id="WP_040133647.1">
    <property type="nucleotide sequence ID" value="NZ_CP008954.1"/>
</dbReference>
<geneLocation type="plasmid" evidence="1 2">
    <name>pAmyja1</name>
</geneLocation>
<keyword evidence="2" id="KW-1185">Reference proteome</keyword>
<reference evidence="1 2" key="1">
    <citation type="journal article" date="2014" name="J. Biotechnol.">
        <title>Complete genome sequence of the actinobacterium Amycolatopsis japonica MG417-CF17(T) (=DSM 44213T) producing (S,S)-N,N'-ethylenediaminedisuccinic acid.</title>
        <authorList>
            <person name="Stegmann E."/>
            <person name="Albersmeier A."/>
            <person name="Spohn M."/>
            <person name="Gert H."/>
            <person name="Weber T."/>
            <person name="Wohlleben W."/>
            <person name="Kalinowski J."/>
            <person name="Ruckert C."/>
        </authorList>
    </citation>
    <scope>NUCLEOTIDE SEQUENCE [LARGE SCALE GENOMIC DNA]</scope>
    <source>
        <strain evidence="2">MG417-CF17 (DSM 44213)</strain>
        <plasmid evidence="1">pAmyja1</plasmid>
    </source>
</reference>
<name>A0A075V737_9PSEU</name>
<organism evidence="1 2">
    <name type="scientific">Amycolatopsis japonica</name>
    <dbReference type="NCBI Taxonomy" id="208439"/>
    <lineage>
        <taxon>Bacteria</taxon>
        <taxon>Bacillati</taxon>
        <taxon>Actinomycetota</taxon>
        <taxon>Actinomycetes</taxon>
        <taxon>Pseudonocardiales</taxon>
        <taxon>Pseudonocardiaceae</taxon>
        <taxon>Amycolatopsis</taxon>
        <taxon>Amycolatopsis japonica group</taxon>
    </lineage>
</organism>
<sequence>MSEFADAARLAYVSGWAATNGPFTDQVRAGCAAAVALACEHDTEPGVLEATVRLGELEGIWAEVYARRDALVDERTRLAATAWTSLTVTADVAGSVATFRRRLALASEATDPETRDRHRAEAIAAALLLLSGIVRDRHDPKFVALATLVTDALRAAWAEGYAGALALAAHQAGHGPVDVAAVFADAYTDHPADPALAAAVITALIRAAAGDVAAVLARLADDGADYDEMVRSVWDLLDDDELRALTVGMDVAMGSEFARAGLSLYREHGAQYVDFVTVGGALVCGLCMDAESAGPYPIGGAPPPPLHPYCRCVLIPTSPLTLDVFPYLLGGSR</sequence>
<proteinExistence type="predicted"/>
<accession>A0A075V737</accession>
<keyword evidence="1" id="KW-0614">Plasmid</keyword>
<evidence type="ECO:0008006" key="3">
    <source>
        <dbReference type="Google" id="ProtNLM"/>
    </source>
</evidence>
<dbReference type="KEGG" id="aja:AJAP_42460"/>
<dbReference type="Proteomes" id="UP000028492">
    <property type="component" value="Plasmid pAmyja1"/>
</dbReference>
<dbReference type="EMBL" id="CP008954">
    <property type="protein sequence ID" value="AIG81263.1"/>
    <property type="molecule type" value="Genomic_DNA"/>
</dbReference>
<protein>
    <recommendedName>
        <fullName evidence="3">Phage head morphogenesis domain-containing protein</fullName>
    </recommendedName>
</protein>
<dbReference type="AlphaFoldDB" id="A0A075V737"/>
<dbReference type="eggNOG" id="ENOG502ZNHS">
    <property type="taxonomic scope" value="Bacteria"/>
</dbReference>
<gene>
    <name evidence="1" type="ORF">AJAP_42460</name>
</gene>